<evidence type="ECO:0000313" key="3">
    <source>
        <dbReference type="Proteomes" id="UP000807159"/>
    </source>
</evidence>
<dbReference type="Pfam" id="PF03140">
    <property type="entry name" value="DUF247"/>
    <property type="match status" value="2"/>
</dbReference>
<keyword evidence="1" id="KW-0812">Transmembrane</keyword>
<proteinExistence type="predicted"/>
<reference evidence="2" key="1">
    <citation type="journal article" date="2021" name="J. Hered.">
        <title>Genome Assembly of Salicaceae Populus deltoides (Eastern Cottonwood) I-69 Based on Nanopore Sequencing and Hi-C Technologies.</title>
        <authorList>
            <person name="Bai S."/>
            <person name="Wu H."/>
            <person name="Zhang J."/>
            <person name="Pan Z."/>
            <person name="Zhao W."/>
            <person name="Li Z."/>
            <person name="Tong C."/>
        </authorList>
    </citation>
    <scope>NUCLEOTIDE SEQUENCE</scope>
    <source>
        <tissue evidence="2">Leaf</tissue>
    </source>
</reference>
<comment type="caution">
    <text evidence="2">The sequence shown here is derived from an EMBL/GenBank/DDBJ whole genome shotgun (WGS) entry which is preliminary data.</text>
</comment>
<dbReference type="InterPro" id="IPR004158">
    <property type="entry name" value="DUF247_pln"/>
</dbReference>
<keyword evidence="3" id="KW-1185">Reference proteome</keyword>
<name>A0A8T2Z595_POPDE</name>
<keyword evidence="1" id="KW-1133">Transmembrane helix</keyword>
<accession>A0A8T2Z595</accession>
<dbReference type="PANTHER" id="PTHR31170:SF18">
    <property type="entry name" value="(WILD MALAYSIAN BANANA) HYPOTHETICAL PROTEIN"/>
    <property type="match status" value="1"/>
</dbReference>
<evidence type="ECO:0000313" key="2">
    <source>
        <dbReference type="EMBL" id="KAH8512480.1"/>
    </source>
</evidence>
<dbReference type="AlphaFoldDB" id="A0A8T2Z595"/>
<dbReference type="EMBL" id="JACEGQ020000003">
    <property type="protein sequence ID" value="KAH8512480.1"/>
    <property type="molecule type" value="Genomic_DNA"/>
</dbReference>
<dbReference type="PANTHER" id="PTHR31170">
    <property type="entry name" value="BNAC04G53230D PROTEIN"/>
    <property type="match status" value="1"/>
</dbReference>
<sequence>MERYKLIEAERVLKYLNNRFSDIAEHLKANDATVRACYPSYLDFDREELAWTFVIDASFLLGCLQTFISRTEEPPRNRSSSSLADMVNHFAKKKTIHIGILRDMVVLENQIPPFVLREVNTYFQYESPDEALARMLMKFFQHVSPIKIVDGQQHENSISDEEAANLWRGITKFMNITKVPILDKAIEDANAYYSNNWRVRISTSFKKYVDSSWPILTFLAADLLILLSALEAFYSVYDCSKWLASLY</sequence>
<gene>
    <name evidence="2" type="ORF">H0E87_005942</name>
</gene>
<keyword evidence="1" id="KW-0472">Membrane</keyword>
<protein>
    <submittedName>
        <fullName evidence="2">Uncharacterized protein</fullName>
    </submittedName>
</protein>
<dbReference type="Proteomes" id="UP000807159">
    <property type="component" value="Chromosome 3"/>
</dbReference>
<organism evidence="2 3">
    <name type="scientific">Populus deltoides</name>
    <name type="common">Eastern poplar</name>
    <name type="synonym">Eastern cottonwood</name>
    <dbReference type="NCBI Taxonomy" id="3696"/>
    <lineage>
        <taxon>Eukaryota</taxon>
        <taxon>Viridiplantae</taxon>
        <taxon>Streptophyta</taxon>
        <taxon>Embryophyta</taxon>
        <taxon>Tracheophyta</taxon>
        <taxon>Spermatophyta</taxon>
        <taxon>Magnoliopsida</taxon>
        <taxon>eudicotyledons</taxon>
        <taxon>Gunneridae</taxon>
        <taxon>Pentapetalae</taxon>
        <taxon>rosids</taxon>
        <taxon>fabids</taxon>
        <taxon>Malpighiales</taxon>
        <taxon>Salicaceae</taxon>
        <taxon>Saliceae</taxon>
        <taxon>Populus</taxon>
    </lineage>
</organism>
<evidence type="ECO:0000256" key="1">
    <source>
        <dbReference type="SAM" id="Phobius"/>
    </source>
</evidence>
<feature type="transmembrane region" description="Helical" evidence="1">
    <location>
        <begin position="215"/>
        <end position="237"/>
    </location>
</feature>